<dbReference type="PANTHER" id="PTHR46470:SF4">
    <property type="entry name" value="5-AMINO-6-(5-PHOSPHO-D-RIBITYLAMINO)URACIL PHOSPHATASE YIGB"/>
    <property type="match status" value="1"/>
</dbReference>
<dbReference type="GO" id="GO:0016787">
    <property type="term" value="F:hydrolase activity"/>
    <property type="evidence" value="ECO:0007669"/>
    <property type="project" value="UniProtKB-KW"/>
</dbReference>
<evidence type="ECO:0000256" key="1">
    <source>
        <dbReference type="ARBA" id="ARBA00001946"/>
    </source>
</evidence>
<dbReference type="GO" id="GO:0044281">
    <property type="term" value="P:small molecule metabolic process"/>
    <property type="evidence" value="ECO:0007669"/>
    <property type="project" value="UniProtKB-ARBA"/>
</dbReference>
<name>A0A1H4NFU2_9MICC</name>
<dbReference type="InterPro" id="IPR006439">
    <property type="entry name" value="HAD-SF_hydro_IA"/>
</dbReference>
<accession>A0A1H4NFU2</accession>
<dbReference type="NCBIfam" id="TIGR01549">
    <property type="entry name" value="HAD-SF-IA-v1"/>
    <property type="match status" value="1"/>
</dbReference>
<evidence type="ECO:0000313" key="5">
    <source>
        <dbReference type="Proteomes" id="UP000182652"/>
    </source>
</evidence>
<dbReference type="EMBL" id="FNSN01000003">
    <property type="protein sequence ID" value="SEB94140.1"/>
    <property type="molecule type" value="Genomic_DNA"/>
</dbReference>
<gene>
    <name evidence="4" type="ORF">SAMN04489745_1656</name>
</gene>
<reference evidence="4 5" key="1">
    <citation type="submission" date="2016-10" db="EMBL/GenBank/DDBJ databases">
        <authorList>
            <person name="de Groot N.N."/>
        </authorList>
    </citation>
    <scope>NUCLEOTIDE SEQUENCE [LARGE SCALE GENOMIC DNA]</scope>
    <source>
        <strain evidence="4 5">DSM 10495</strain>
    </source>
</reference>
<dbReference type="STRING" id="156980.SAMN04489745_1656"/>
<evidence type="ECO:0000256" key="3">
    <source>
        <dbReference type="ARBA" id="ARBA00022842"/>
    </source>
</evidence>
<dbReference type="Pfam" id="PF00702">
    <property type="entry name" value="Hydrolase"/>
    <property type="match status" value="1"/>
</dbReference>
<keyword evidence="2 4" id="KW-0378">Hydrolase</keyword>
<evidence type="ECO:0000256" key="2">
    <source>
        <dbReference type="ARBA" id="ARBA00022801"/>
    </source>
</evidence>
<dbReference type="InterPro" id="IPR051400">
    <property type="entry name" value="HAD-like_hydrolase"/>
</dbReference>
<sequence>MVPTGVLFDIDDTLVDLASAMTRALGGSLLEVLPPGALASLGLGSGVPAADGAGLSAHDVEARRRWLAFSEHFVQDVTGAYDDYLTGRLDFRSMRILRLHRAAEPLALTVDDELALRWVARFAELAESGVTPFPDVLPVLDLLDAHGIPYGAVSNNVEAFQRAKLGYAGLSRITVVVGTDTLGVTKPDPAIFHEGARRLGVAPGDCWYVGDNPVVDHDGAVAAGLKGVYLDRGIPGSGSSGNSPVPGFVRPAGERLTIRSLSEVPALIELNDPAQESLSVGDAV</sequence>
<dbReference type="Proteomes" id="UP000182652">
    <property type="component" value="Unassembled WGS sequence"/>
</dbReference>
<dbReference type="RefSeq" id="WP_066210791.1">
    <property type="nucleotide sequence ID" value="NZ_FNSN01000003.1"/>
</dbReference>
<protein>
    <submittedName>
        <fullName evidence="4">Putative hydrolase of the HAD superfamily</fullName>
    </submittedName>
</protein>
<dbReference type="PANTHER" id="PTHR46470">
    <property type="entry name" value="N-ACYLNEURAMINATE-9-PHOSPHATASE"/>
    <property type="match status" value="1"/>
</dbReference>
<dbReference type="InterPro" id="IPR023214">
    <property type="entry name" value="HAD_sf"/>
</dbReference>
<organism evidence="4 5">
    <name type="scientific">Arthrobacter woluwensis</name>
    <dbReference type="NCBI Taxonomy" id="156980"/>
    <lineage>
        <taxon>Bacteria</taxon>
        <taxon>Bacillati</taxon>
        <taxon>Actinomycetota</taxon>
        <taxon>Actinomycetes</taxon>
        <taxon>Micrococcales</taxon>
        <taxon>Micrococcaceae</taxon>
        <taxon>Arthrobacter</taxon>
    </lineage>
</organism>
<dbReference type="Gene3D" id="3.40.50.1000">
    <property type="entry name" value="HAD superfamily/HAD-like"/>
    <property type="match status" value="1"/>
</dbReference>
<dbReference type="SUPFAM" id="SSF56784">
    <property type="entry name" value="HAD-like"/>
    <property type="match status" value="1"/>
</dbReference>
<dbReference type="SFLD" id="SFLDS00003">
    <property type="entry name" value="Haloacid_Dehalogenase"/>
    <property type="match status" value="1"/>
</dbReference>
<comment type="cofactor">
    <cofactor evidence="1">
        <name>Mg(2+)</name>
        <dbReference type="ChEBI" id="CHEBI:18420"/>
    </cofactor>
</comment>
<evidence type="ECO:0000313" key="4">
    <source>
        <dbReference type="EMBL" id="SEB94140.1"/>
    </source>
</evidence>
<proteinExistence type="predicted"/>
<dbReference type="SFLD" id="SFLDG01129">
    <property type="entry name" value="C1.5:_HAD__Beta-PGM__Phosphata"/>
    <property type="match status" value="1"/>
</dbReference>
<dbReference type="AlphaFoldDB" id="A0A1H4NFU2"/>
<keyword evidence="5" id="KW-1185">Reference proteome</keyword>
<dbReference type="InterPro" id="IPR036412">
    <property type="entry name" value="HAD-like_sf"/>
</dbReference>
<keyword evidence="3" id="KW-0460">Magnesium</keyword>